<feature type="compositionally biased region" description="Polar residues" evidence="2">
    <location>
        <begin position="179"/>
        <end position="191"/>
    </location>
</feature>
<reference evidence="4 5" key="1">
    <citation type="submission" date="2014-10" db="EMBL/GenBank/DDBJ databases">
        <title>Draft genome of the hookworm Ancylostoma caninum.</title>
        <authorList>
            <person name="Mitreva M."/>
        </authorList>
    </citation>
    <scope>NUCLEOTIDE SEQUENCE [LARGE SCALE GENOMIC DNA]</scope>
    <source>
        <strain evidence="4 5">Baltimore</strain>
    </source>
</reference>
<dbReference type="PANTHER" id="PTHR10127">
    <property type="entry name" value="DISCOIDIN, CUB, EGF, LAMININ , AND ZINC METALLOPROTEASE DOMAIN CONTAINING"/>
    <property type="match status" value="1"/>
</dbReference>
<dbReference type="OrthoDB" id="5776712at2759"/>
<feature type="domain" description="Peptidase M12A" evidence="3">
    <location>
        <begin position="1"/>
        <end position="32"/>
    </location>
</feature>
<gene>
    <name evidence="4" type="ORF">ANCCAN_05371</name>
</gene>
<proteinExistence type="predicted"/>
<dbReference type="EMBL" id="JOJR01000045">
    <property type="protein sequence ID" value="RCN48546.1"/>
    <property type="molecule type" value="Genomic_DNA"/>
</dbReference>
<evidence type="ECO:0000256" key="1">
    <source>
        <dbReference type="PROSITE-ProRule" id="PRU01211"/>
    </source>
</evidence>
<dbReference type="Proteomes" id="UP000252519">
    <property type="component" value="Unassembled WGS sequence"/>
</dbReference>
<dbReference type="PROSITE" id="PS51864">
    <property type="entry name" value="ASTACIN"/>
    <property type="match status" value="1"/>
</dbReference>
<evidence type="ECO:0000313" key="5">
    <source>
        <dbReference type="Proteomes" id="UP000252519"/>
    </source>
</evidence>
<evidence type="ECO:0000313" key="4">
    <source>
        <dbReference type="EMBL" id="RCN48546.1"/>
    </source>
</evidence>
<dbReference type="PANTHER" id="PTHR10127:SF793">
    <property type="entry name" value="ZINC METALLOPROTEINASE NAS-31"/>
    <property type="match status" value="1"/>
</dbReference>
<comment type="caution">
    <text evidence="1">Lacks conserved residue(s) required for the propagation of feature annotation.</text>
</comment>
<dbReference type="InterPro" id="IPR001506">
    <property type="entry name" value="Peptidase_M12A"/>
</dbReference>
<organism evidence="4 5">
    <name type="scientific">Ancylostoma caninum</name>
    <name type="common">Dog hookworm</name>
    <dbReference type="NCBI Taxonomy" id="29170"/>
    <lineage>
        <taxon>Eukaryota</taxon>
        <taxon>Metazoa</taxon>
        <taxon>Ecdysozoa</taxon>
        <taxon>Nematoda</taxon>
        <taxon>Chromadorea</taxon>
        <taxon>Rhabditida</taxon>
        <taxon>Rhabditina</taxon>
        <taxon>Rhabditomorpha</taxon>
        <taxon>Strongyloidea</taxon>
        <taxon>Ancylostomatidae</taxon>
        <taxon>Ancylostomatinae</taxon>
        <taxon>Ancylostoma</taxon>
    </lineage>
</organism>
<protein>
    <recommendedName>
        <fullName evidence="3">Peptidase M12A domain-containing protein</fullName>
    </recommendedName>
</protein>
<sequence>MIPWNGNYNKTMGSPFVSLIDKVLINKHYNCSDKCSGVGNKCENNGFPDPKNCSVCVCPSGYGGPPCKDKPNDCGTKIDASDTWKTITLDAPASENNGKYNICTHWIKTESQGKEIQVELVSISGGRNDTIGCETAGIEIKTNNDQRLTGYRLTYQLFSTIFTPSTCIFSNEGHPPHHPQQTTSLPLSATF</sequence>
<keyword evidence="5" id="KW-1185">Reference proteome</keyword>
<name>A0A368GW01_ANCCA</name>
<dbReference type="GO" id="GO:0004222">
    <property type="term" value="F:metalloendopeptidase activity"/>
    <property type="evidence" value="ECO:0007669"/>
    <property type="project" value="InterPro"/>
</dbReference>
<evidence type="ECO:0000256" key="2">
    <source>
        <dbReference type="SAM" id="MobiDB-lite"/>
    </source>
</evidence>
<dbReference type="GO" id="GO:0006508">
    <property type="term" value="P:proteolysis"/>
    <property type="evidence" value="ECO:0007669"/>
    <property type="project" value="InterPro"/>
</dbReference>
<accession>A0A368GW01</accession>
<feature type="region of interest" description="Disordered" evidence="2">
    <location>
        <begin position="172"/>
        <end position="191"/>
    </location>
</feature>
<comment type="caution">
    <text evidence="4">The sequence shown here is derived from an EMBL/GenBank/DDBJ whole genome shotgun (WGS) entry which is preliminary data.</text>
</comment>
<evidence type="ECO:0000259" key="3">
    <source>
        <dbReference type="PROSITE" id="PS51864"/>
    </source>
</evidence>
<dbReference type="AlphaFoldDB" id="A0A368GW01"/>